<dbReference type="Pfam" id="PF08282">
    <property type="entry name" value="Hydrolase_3"/>
    <property type="match status" value="1"/>
</dbReference>
<evidence type="ECO:0000256" key="1">
    <source>
        <dbReference type="ARBA" id="ARBA00000898"/>
    </source>
</evidence>
<evidence type="ECO:0000256" key="9">
    <source>
        <dbReference type="ARBA" id="ARBA00022842"/>
    </source>
</evidence>
<evidence type="ECO:0000256" key="12">
    <source>
        <dbReference type="PIRSR" id="PIRSR006118-1"/>
    </source>
</evidence>
<comment type="catalytic activity">
    <reaction evidence="1">
        <text>3-deoxy-alpha-D-manno-2-octulosonate-8-phosphate + H2O = 3-deoxy-alpha-D-manno-oct-2-ulosonate + phosphate</text>
        <dbReference type="Rhea" id="RHEA:11500"/>
        <dbReference type="ChEBI" id="CHEBI:15377"/>
        <dbReference type="ChEBI" id="CHEBI:43474"/>
        <dbReference type="ChEBI" id="CHEBI:85985"/>
        <dbReference type="ChEBI" id="CHEBI:85986"/>
        <dbReference type="EC" id="3.1.3.45"/>
    </reaction>
</comment>
<evidence type="ECO:0000256" key="11">
    <source>
        <dbReference type="ARBA" id="ARBA00031051"/>
    </source>
</evidence>
<feature type="binding site" evidence="12">
    <location>
        <position position="51"/>
    </location>
    <ligand>
        <name>substrate</name>
    </ligand>
</feature>
<evidence type="ECO:0000256" key="6">
    <source>
        <dbReference type="ARBA" id="ARBA00020092"/>
    </source>
</evidence>
<evidence type="ECO:0000256" key="5">
    <source>
        <dbReference type="ARBA" id="ARBA00013066"/>
    </source>
</evidence>
<dbReference type="GO" id="GO:0046872">
    <property type="term" value="F:metal ion binding"/>
    <property type="evidence" value="ECO:0007669"/>
    <property type="project" value="UniProtKB-KW"/>
</dbReference>
<evidence type="ECO:0000256" key="10">
    <source>
        <dbReference type="ARBA" id="ARBA00022985"/>
    </source>
</evidence>
<feature type="binding site" evidence="13">
    <location>
        <position position="20"/>
    </location>
    <ligand>
        <name>Mg(2+)</name>
        <dbReference type="ChEBI" id="CHEBI:18420"/>
    </ligand>
</feature>
<evidence type="ECO:0000256" key="8">
    <source>
        <dbReference type="ARBA" id="ARBA00022801"/>
    </source>
</evidence>
<dbReference type="SFLD" id="SFLDS00003">
    <property type="entry name" value="Haloacid_Dehalogenase"/>
    <property type="match status" value="1"/>
</dbReference>
<dbReference type="InterPro" id="IPR010023">
    <property type="entry name" value="KdsC_fam"/>
</dbReference>
<feature type="binding site" evidence="13">
    <location>
        <position position="113"/>
    </location>
    <ligand>
        <name>Mg(2+)</name>
        <dbReference type="ChEBI" id="CHEBI:18420"/>
    </ligand>
</feature>
<dbReference type="PANTHER" id="PTHR21485">
    <property type="entry name" value="HAD SUPERFAMILY MEMBERS CMAS AND KDSC"/>
    <property type="match status" value="1"/>
</dbReference>
<keyword evidence="9 13" id="KW-0460">Magnesium</keyword>
<dbReference type="Proteomes" id="UP000006898">
    <property type="component" value="Chromosome"/>
</dbReference>
<dbReference type="STRING" id="671143.DAMO_0275"/>
<name>D5MJ07_METO1</name>
<dbReference type="InterPro" id="IPR036412">
    <property type="entry name" value="HAD-like_sf"/>
</dbReference>
<dbReference type="HOGENOM" id="CLU_106694_0_1_0"/>
<dbReference type="SFLD" id="SFLDG01136">
    <property type="entry name" value="C1.6:_Phosphoserine_Phosphatas"/>
    <property type="match status" value="1"/>
</dbReference>
<dbReference type="AlphaFoldDB" id="D5MJ07"/>
<dbReference type="eggNOG" id="COG1778">
    <property type="taxonomic scope" value="Bacteria"/>
</dbReference>
<evidence type="ECO:0000256" key="4">
    <source>
        <dbReference type="ARBA" id="ARBA00011881"/>
    </source>
</evidence>
<dbReference type="SUPFAM" id="SSF56784">
    <property type="entry name" value="HAD-like"/>
    <property type="match status" value="1"/>
</dbReference>
<dbReference type="EC" id="3.1.3.45" evidence="5"/>
<keyword evidence="8 15" id="KW-0378">Hydrolase</keyword>
<feature type="binding site" evidence="12">
    <location>
        <position position="90"/>
    </location>
    <ligand>
        <name>substrate</name>
    </ligand>
</feature>
<dbReference type="EMBL" id="FP565575">
    <property type="protein sequence ID" value="CBE67372.1"/>
    <property type="molecule type" value="Genomic_DNA"/>
</dbReference>
<sequence length="198" mass="21504">MSIDSRLQEIAKVIRLLIMDVDGVLTDGRIFYNAEGVQSQAFFVRDGYGLRMARQAGLLTAIVTGRISAAVTHRANELGITEIHQGATNKIEVYEMLLQRYGLTDEAVAYVGDDLNDLSVLGRVGLSVAPADADPEVTTRVAYVTTQLGGRGAVREVIDLILKAQGRWEEFLEERGSASEEGRPAGGFFLTSGRGMLQ</sequence>
<feature type="binding site" evidence="12">
    <location>
        <position position="74"/>
    </location>
    <ligand>
        <name>substrate</name>
    </ligand>
</feature>
<evidence type="ECO:0000313" key="15">
    <source>
        <dbReference type="EMBL" id="CBE67372.1"/>
    </source>
</evidence>
<evidence type="ECO:0000256" key="7">
    <source>
        <dbReference type="ARBA" id="ARBA00022723"/>
    </source>
</evidence>
<dbReference type="NCBIfam" id="TIGR01670">
    <property type="entry name" value="KdsC-phosphatas"/>
    <property type="match status" value="1"/>
</dbReference>
<comment type="subunit">
    <text evidence="4">Homotetramer.</text>
</comment>
<dbReference type="GO" id="GO:0019143">
    <property type="term" value="F:3-deoxy-manno-octulosonate-8-phosphatase activity"/>
    <property type="evidence" value="ECO:0007669"/>
    <property type="project" value="UniProtKB-EC"/>
</dbReference>
<dbReference type="PIRSF" id="PIRSF006118">
    <property type="entry name" value="KDO8-P_Ptase"/>
    <property type="match status" value="1"/>
</dbReference>
<reference evidence="15 16" key="1">
    <citation type="journal article" date="2010" name="Nature">
        <title>Nitrite-driven anaerobic methane oxidation by oxygenic bacteria.</title>
        <authorList>
            <person name="Ettwig K.F."/>
            <person name="Butler M.K."/>
            <person name="Le Paslier D."/>
            <person name="Pelletier E."/>
            <person name="Mangenot S."/>
            <person name="Kuypers M.M.M."/>
            <person name="Schreiber F."/>
            <person name="Dutilh B.E."/>
            <person name="Zedelius J."/>
            <person name="de Beer D."/>
            <person name="Gloerich J."/>
            <person name="Wessels H.J.C.T."/>
            <person name="van Allen T."/>
            <person name="Luesken F."/>
            <person name="Wu M."/>
            <person name="van de Pas-Schoonen K.T."/>
            <person name="Op den Camp H.J.M."/>
            <person name="Janssen-Megens E.M."/>
            <person name="Francoijs K-J."/>
            <person name="Stunnenberg H."/>
            <person name="Weissenbach J."/>
            <person name="Jetten M.S.M."/>
            <person name="Strous M."/>
        </authorList>
    </citation>
    <scope>NUCLEOTIDE SEQUENCE [LARGE SCALE GENOMIC DNA]</scope>
</reference>
<dbReference type="CDD" id="cd01630">
    <property type="entry name" value="HAD_KDO-like"/>
    <property type="match status" value="1"/>
</dbReference>
<evidence type="ECO:0000256" key="14">
    <source>
        <dbReference type="SAM" id="MobiDB-lite"/>
    </source>
</evidence>
<dbReference type="InterPro" id="IPR023214">
    <property type="entry name" value="HAD_sf"/>
</dbReference>
<dbReference type="GO" id="GO:0008781">
    <property type="term" value="F:N-acylneuraminate cytidylyltransferase activity"/>
    <property type="evidence" value="ECO:0007669"/>
    <property type="project" value="TreeGrafter"/>
</dbReference>
<keyword evidence="10" id="KW-0448">Lipopolysaccharide biosynthesis</keyword>
<dbReference type="InterPro" id="IPR050793">
    <property type="entry name" value="CMP-NeuNAc_synthase"/>
</dbReference>
<feature type="binding site" evidence="12">
    <location>
        <position position="22"/>
    </location>
    <ligand>
        <name>substrate</name>
    </ligand>
</feature>
<evidence type="ECO:0000256" key="2">
    <source>
        <dbReference type="ARBA" id="ARBA00001946"/>
    </source>
</evidence>
<dbReference type="PANTHER" id="PTHR21485:SF6">
    <property type="entry name" value="N-ACYLNEURAMINATE CYTIDYLYLTRANSFERASE-RELATED"/>
    <property type="match status" value="1"/>
</dbReference>
<accession>D5MJ07</accession>
<comment type="similarity">
    <text evidence="3">Belongs to the KdsC family.</text>
</comment>
<feature type="binding site" evidence="12">
    <location>
        <position position="66"/>
    </location>
    <ligand>
        <name>substrate</name>
    </ligand>
</feature>
<evidence type="ECO:0000256" key="13">
    <source>
        <dbReference type="PIRSR" id="PIRSR006118-2"/>
    </source>
</evidence>
<protein>
    <recommendedName>
        <fullName evidence="6">3-deoxy-D-manno-octulosonate 8-phosphate phosphatase KdsC</fullName>
        <ecNumber evidence="5">3.1.3.45</ecNumber>
    </recommendedName>
    <alternativeName>
        <fullName evidence="11">KDO 8-P phosphatase</fullName>
    </alternativeName>
</protein>
<dbReference type="KEGG" id="mox:DAMO_0275"/>
<organism evidence="15 16">
    <name type="scientific">Methylomirabilis oxygeniifera</name>
    <dbReference type="NCBI Taxonomy" id="671143"/>
    <lineage>
        <taxon>Bacteria</taxon>
        <taxon>Candidatus Methylomirabilota</taxon>
        <taxon>Candidatus Methylomirabilia</taxon>
        <taxon>Candidatus Methylomirabilales</taxon>
        <taxon>Candidatus Methylomirabilaceae</taxon>
        <taxon>Candidatus Methylomirabilis</taxon>
    </lineage>
</organism>
<keyword evidence="7 13" id="KW-0479">Metal-binding</keyword>
<gene>
    <name evidence="15" type="primary">kdsC</name>
    <name evidence="15" type="ORF">DAMO_0275</name>
</gene>
<dbReference type="Gene3D" id="3.40.50.1000">
    <property type="entry name" value="HAD superfamily/HAD-like"/>
    <property type="match status" value="1"/>
</dbReference>
<feature type="region of interest" description="Disordered" evidence="14">
    <location>
        <begin position="175"/>
        <end position="198"/>
    </location>
</feature>
<dbReference type="PATRIC" id="fig|671143.5.peg.237"/>
<comment type="cofactor">
    <cofactor evidence="2 13">
        <name>Mg(2+)</name>
        <dbReference type="ChEBI" id="CHEBI:18420"/>
    </cofactor>
</comment>
<dbReference type="FunFam" id="3.40.50.1000:FF:000029">
    <property type="entry name" value="3-deoxy-D-manno-octulosonate 8-phosphate phosphatase KdsC"/>
    <property type="match status" value="1"/>
</dbReference>
<dbReference type="GO" id="GO:0009103">
    <property type="term" value="P:lipopolysaccharide biosynthetic process"/>
    <property type="evidence" value="ECO:0007669"/>
    <property type="project" value="UniProtKB-KW"/>
</dbReference>
<evidence type="ECO:0000256" key="3">
    <source>
        <dbReference type="ARBA" id="ARBA00005893"/>
    </source>
</evidence>
<proteinExistence type="inferred from homology"/>
<evidence type="ECO:0000313" key="16">
    <source>
        <dbReference type="Proteomes" id="UP000006898"/>
    </source>
</evidence>
<dbReference type="SFLD" id="SFLDG01138">
    <property type="entry name" value="C1.6.2:_Deoxy-d-mannose-octulo"/>
    <property type="match status" value="1"/>
</dbReference>